<evidence type="ECO:0000259" key="3">
    <source>
        <dbReference type="PROSITE" id="PS51186"/>
    </source>
</evidence>
<dbReference type="CDD" id="cd04301">
    <property type="entry name" value="NAT_SF"/>
    <property type="match status" value="1"/>
</dbReference>
<comment type="caution">
    <text evidence="4">The sequence shown here is derived from an EMBL/GenBank/DDBJ whole genome shotgun (WGS) entry which is preliminary data.</text>
</comment>
<dbReference type="RefSeq" id="WP_167928072.1">
    <property type="nucleotide sequence ID" value="NZ_JAATVY010000026.1"/>
</dbReference>
<name>A0ABX0Y6X6_9ACTN</name>
<protein>
    <submittedName>
        <fullName evidence="4">GNAT family N-acetyltransferase</fullName>
    </submittedName>
</protein>
<proteinExistence type="predicted"/>
<evidence type="ECO:0000313" key="5">
    <source>
        <dbReference type="Proteomes" id="UP000722989"/>
    </source>
</evidence>
<dbReference type="PANTHER" id="PTHR43877:SF2">
    <property type="entry name" value="AMINOALKYLPHOSPHONATE N-ACETYLTRANSFERASE-RELATED"/>
    <property type="match status" value="1"/>
</dbReference>
<sequence>MRIELLRAADPADSADPAAPAVADQLADVLVDCVAGGASVGFLAPLGHEEARSWWRAVLPDPDTLTWVARDDRDRVIGTVRLVLATQSNGGHRAEVSKLLVHRDARGRGCATALMTALEDTAQRLGRTVLVLDTQTGSPAERLYERLGWQRVGVVDDYAATPDGRLDPTTIMTKRL</sequence>
<keyword evidence="5" id="KW-1185">Reference proteome</keyword>
<dbReference type="SUPFAM" id="SSF55729">
    <property type="entry name" value="Acyl-CoA N-acyltransferases (Nat)"/>
    <property type="match status" value="1"/>
</dbReference>
<dbReference type="PANTHER" id="PTHR43877">
    <property type="entry name" value="AMINOALKYLPHOSPHONATE N-ACETYLTRANSFERASE-RELATED-RELATED"/>
    <property type="match status" value="1"/>
</dbReference>
<dbReference type="InterPro" id="IPR050832">
    <property type="entry name" value="Bact_Acetyltransf"/>
</dbReference>
<dbReference type="PROSITE" id="PS51186">
    <property type="entry name" value="GNAT"/>
    <property type="match status" value="1"/>
</dbReference>
<feature type="domain" description="N-acetyltransferase" evidence="3">
    <location>
        <begin position="13"/>
        <end position="176"/>
    </location>
</feature>
<dbReference type="Pfam" id="PF00583">
    <property type="entry name" value="Acetyltransf_1"/>
    <property type="match status" value="1"/>
</dbReference>
<dbReference type="InterPro" id="IPR016181">
    <property type="entry name" value="Acyl_CoA_acyltransferase"/>
</dbReference>
<evidence type="ECO:0000256" key="1">
    <source>
        <dbReference type="ARBA" id="ARBA00022679"/>
    </source>
</evidence>
<organism evidence="4 5">
    <name type="scientific">Planosporangium thailandense</name>
    <dbReference type="NCBI Taxonomy" id="765197"/>
    <lineage>
        <taxon>Bacteria</taxon>
        <taxon>Bacillati</taxon>
        <taxon>Actinomycetota</taxon>
        <taxon>Actinomycetes</taxon>
        <taxon>Micromonosporales</taxon>
        <taxon>Micromonosporaceae</taxon>
        <taxon>Planosporangium</taxon>
    </lineage>
</organism>
<dbReference type="InterPro" id="IPR000182">
    <property type="entry name" value="GNAT_dom"/>
</dbReference>
<gene>
    <name evidence="4" type="ORF">HC031_26110</name>
</gene>
<dbReference type="Gene3D" id="3.40.630.30">
    <property type="match status" value="1"/>
</dbReference>
<keyword evidence="2" id="KW-0012">Acyltransferase</keyword>
<dbReference type="Proteomes" id="UP000722989">
    <property type="component" value="Unassembled WGS sequence"/>
</dbReference>
<evidence type="ECO:0000256" key="2">
    <source>
        <dbReference type="ARBA" id="ARBA00023315"/>
    </source>
</evidence>
<evidence type="ECO:0000313" key="4">
    <source>
        <dbReference type="EMBL" id="NJC73167.1"/>
    </source>
</evidence>
<accession>A0ABX0Y6X6</accession>
<dbReference type="EMBL" id="JAATVY010000026">
    <property type="protein sequence ID" value="NJC73167.1"/>
    <property type="molecule type" value="Genomic_DNA"/>
</dbReference>
<keyword evidence="1" id="KW-0808">Transferase</keyword>
<reference evidence="4 5" key="1">
    <citation type="submission" date="2020-03" db="EMBL/GenBank/DDBJ databases">
        <title>WGS of the type strain of Planosporangium spp.</title>
        <authorList>
            <person name="Thawai C."/>
        </authorList>
    </citation>
    <scope>NUCLEOTIDE SEQUENCE [LARGE SCALE GENOMIC DNA]</scope>
    <source>
        <strain evidence="4 5">TBRC 5610</strain>
    </source>
</reference>